<proteinExistence type="inferred from homology"/>
<keyword evidence="2" id="KW-0677">Repeat</keyword>
<reference evidence="5" key="1">
    <citation type="submission" date="2024-02" db="EMBL/GenBank/DDBJ databases">
        <authorList>
            <consortium name="ELIXIR-Norway"/>
            <consortium name="Elixir Norway"/>
        </authorList>
    </citation>
    <scope>NUCLEOTIDE SEQUENCE</scope>
</reference>
<dbReference type="InterPro" id="IPR002885">
    <property type="entry name" value="PPR_rpt"/>
</dbReference>
<dbReference type="PANTHER" id="PTHR47447">
    <property type="entry name" value="OS03G0856100 PROTEIN"/>
    <property type="match status" value="1"/>
</dbReference>
<feature type="repeat" description="PPR" evidence="3">
    <location>
        <begin position="393"/>
        <end position="427"/>
    </location>
</feature>
<feature type="repeat" description="PPR" evidence="3">
    <location>
        <begin position="217"/>
        <end position="251"/>
    </location>
</feature>
<feature type="repeat" description="PPR" evidence="3">
    <location>
        <begin position="323"/>
        <end position="357"/>
    </location>
</feature>
<dbReference type="PANTHER" id="PTHR47447:SF28">
    <property type="entry name" value="PENTACOTRIPEPTIDE-REPEAT REGION OF PRORP DOMAIN-CONTAINING PROTEIN"/>
    <property type="match status" value="1"/>
</dbReference>
<gene>
    <name evidence="5" type="ORF">CSSPTR1EN2_LOCUS4974</name>
</gene>
<feature type="repeat" description="PPR" evidence="3">
    <location>
        <begin position="288"/>
        <end position="322"/>
    </location>
</feature>
<feature type="repeat" description="PPR" evidence="3">
    <location>
        <begin position="252"/>
        <end position="287"/>
    </location>
</feature>
<accession>A0ABP0TLB9</accession>
<feature type="signal peptide" evidence="4">
    <location>
        <begin position="1"/>
        <end position="15"/>
    </location>
</feature>
<dbReference type="Pfam" id="PF13812">
    <property type="entry name" value="PPR_3"/>
    <property type="match status" value="4"/>
</dbReference>
<protein>
    <recommendedName>
        <fullName evidence="7">Chlororespiratory reduction 2</fullName>
    </recommendedName>
</protein>
<evidence type="ECO:0000256" key="3">
    <source>
        <dbReference type="PROSITE-ProRule" id="PRU00708"/>
    </source>
</evidence>
<dbReference type="Proteomes" id="UP001497512">
    <property type="component" value="Chromosome 12"/>
</dbReference>
<evidence type="ECO:0000313" key="5">
    <source>
        <dbReference type="EMBL" id="CAK9199513.1"/>
    </source>
</evidence>
<evidence type="ECO:0000313" key="6">
    <source>
        <dbReference type="Proteomes" id="UP001497512"/>
    </source>
</evidence>
<comment type="similarity">
    <text evidence="1">Belongs to the PPR family. P subfamily.</text>
</comment>
<evidence type="ECO:0000256" key="4">
    <source>
        <dbReference type="SAM" id="SignalP"/>
    </source>
</evidence>
<keyword evidence="4" id="KW-0732">Signal</keyword>
<dbReference type="InterPro" id="IPR011990">
    <property type="entry name" value="TPR-like_helical_dom_sf"/>
</dbReference>
<feature type="repeat" description="PPR" evidence="3">
    <location>
        <begin position="463"/>
        <end position="497"/>
    </location>
</feature>
<dbReference type="NCBIfam" id="TIGR00756">
    <property type="entry name" value="PPR"/>
    <property type="match status" value="7"/>
</dbReference>
<dbReference type="Gene3D" id="1.25.40.10">
    <property type="entry name" value="Tetratricopeptide repeat domain"/>
    <property type="match status" value="3"/>
</dbReference>
<feature type="chain" id="PRO_5047047352" description="Chlororespiratory reduction 2" evidence="4">
    <location>
        <begin position="16"/>
        <end position="790"/>
    </location>
</feature>
<dbReference type="PROSITE" id="PS51375">
    <property type="entry name" value="PPR"/>
    <property type="match status" value="7"/>
</dbReference>
<organism evidence="5 6">
    <name type="scientific">Sphagnum troendelagicum</name>
    <dbReference type="NCBI Taxonomy" id="128251"/>
    <lineage>
        <taxon>Eukaryota</taxon>
        <taxon>Viridiplantae</taxon>
        <taxon>Streptophyta</taxon>
        <taxon>Embryophyta</taxon>
        <taxon>Bryophyta</taxon>
        <taxon>Sphagnophytina</taxon>
        <taxon>Sphagnopsida</taxon>
        <taxon>Sphagnales</taxon>
        <taxon>Sphagnaceae</taxon>
        <taxon>Sphagnum</taxon>
    </lineage>
</organism>
<evidence type="ECO:0000256" key="2">
    <source>
        <dbReference type="ARBA" id="ARBA00022737"/>
    </source>
</evidence>
<name>A0ABP0TLB9_9BRYO</name>
<feature type="repeat" description="PPR" evidence="3">
    <location>
        <begin position="358"/>
        <end position="392"/>
    </location>
</feature>
<sequence length="790" mass="88447">MGSLLLTFLEHLVGCQCSMSKLRSHQRQWCMGMGPCLRRLAHVVAEAAPTNSPQTLAWRARDEQGNGKSSFLFHQPYRISKEKLKLRENDKENLVREVLESEEVSVKDLLSSWVRKMGSRHIRSCPLQEEYPANSRVAKYVPYNEVARTVNAVMKDLGQRGYSKAALEVFEWMQLQGWCKLDPHLYTTVIYTLGNSGCLHLAEQIFADLEGTKVKKDTVLYNALLHARSKAGQVQAVLDLFDAMKEESCRPNLITFNTVMDMFVKEGVGLAKVISVFKQMCKQGVQPDVVSYDILLAACATGDHVKEAQHLYEAMKKRGVKPTVITYTSLIAVYANTGDCRAALQVFNEMLTAKCNPNVVTFTAIINACGRGGNVEEAQTIFEAMKEFGVKPNVMTYNAMIDVYRKHGEHKLAQLTFQEMIQAGLQPTNVSFTCLMSSFKAAGAYDEVLHIYESVKQSSLLCSVQTYTEALDACVKSKNLAGVTRIMEDMRMAGCSPNAVTCSVVLAALGSKCSNVDEAHLLLTCLQGFDSILVHCCRNLLVLPKSDNEVSELMGDIFRTIKKEDVKTWTVLSSSLMDALWALGWYRRAALVLAWVYQRNLFDGLTVLAQSEWKLDVRRLSTGGALVTFYQWLAHLLQVVHQVDLIVYSHHAGRLPQNSDLDSESTQIDRTEIDSLFQVEVLVPLFPLNLHELENRGVVSLTKDSEDKQKLLFPSLVTVVTGWGKLSKEEGSSQVRDGVEREIMKLGVPLRASYDAGRWTAKSEALIRWLLRPETAARLVLWDIPAETPH</sequence>
<evidence type="ECO:0008006" key="7">
    <source>
        <dbReference type="Google" id="ProtNLM"/>
    </source>
</evidence>
<keyword evidence="6" id="KW-1185">Reference proteome</keyword>
<dbReference type="EMBL" id="OZ019904">
    <property type="protein sequence ID" value="CAK9199513.1"/>
    <property type="molecule type" value="Genomic_DNA"/>
</dbReference>
<evidence type="ECO:0000256" key="1">
    <source>
        <dbReference type="ARBA" id="ARBA00007626"/>
    </source>
</evidence>